<evidence type="ECO:0000313" key="1">
    <source>
        <dbReference type="EMBL" id="KAH9645924.1"/>
    </source>
</evidence>
<sequence>MCTRKQEIAIALSFIASEYLFKPKRRHRMWLKKWLLEKEKYSDIRLLKDLACDEPDDFKNYLRMEISTFNELLKMVTPYLQK</sequence>
<reference evidence="1" key="1">
    <citation type="journal article" date="2021" name="G3 (Bethesda)">
        <title>Genome and transcriptome analysis of the beet armyworm Spodoptera exigua reveals targets for pest control. .</title>
        <authorList>
            <person name="Simon S."/>
            <person name="Breeschoten T."/>
            <person name="Jansen H.J."/>
            <person name="Dirks R.P."/>
            <person name="Schranz M.E."/>
            <person name="Ros V.I.D."/>
        </authorList>
    </citation>
    <scope>NUCLEOTIDE SEQUENCE</scope>
    <source>
        <strain evidence="1">TB_SE_WUR_2020</strain>
    </source>
</reference>
<gene>
    <name evidence="1" type="ORF">HF086_011386</name>
</gene>
<accession>A0A922N008</accession>
<comment type="caution">
    <text evidence="1">The sequence shown here is derived from an EMBL/GenBank/DDBJ whole genome shotgun (WGS) entry which is preliminary data.</text>
</comment>
<dbReference type="AlphaFoldDB" id="A0A922N008"/>
<name>A0A922N008_SPOEX</name>
<dbReference type="Proteomes" id="UP000814243">
    <property type="component" value="Unassembled WGS sequence"/>
</dbReference>
<evidence type="ECO:0000313" key="2">
    <source>
        <dbReference type="Proteomes" id="UP000814243"/>
    </source>
</evidence>
<protein>
    <submittedName>
        <fullName evidence="1">Uncharacterized protein</fullName>
    </submittedName>
</protein>
<dbReference type="EMBL" id="JACEFF010000005">
    <property type="protein sequence ID" value="KAH9645924.1"/>
    <property type="molecule type" value="Genomic_DNA"/>
</dbReference>
<proteinExistence type="predicted"/>
<organism evidence="1 2">
    <name type="scientific">Spodoptera exigua</name>
    <name type="common">Beet armyworm</name>
    <name type="synonym">Noctua fulgens</name>
    <dbReference type="NCBI Taxonomy" id="7107"/>
    <lineage>
        <taxon>Eukaryota</taxon>
        <taxon>Metazoa</taxon>
        <taxon>Ecdysozoa</taxon>
        <taxon>Arthropoda</taxon>
        <taxon>Hexapoda</taxon>
        <taxon>Insecta</taxon>
        <taxon>Pterygota</taxon>
        <taxon>Neoptera</taxon>
        <taxon>Endopterygota</taxon>
        <taxon>Lepidoptera</taxon>
        <taxon>Glossata</taxon>
        <taxon>Ditrysia</taxon>
        <taxon>Noctuoidea</taxon>
        <taxon>Noctuidae</taxon>
        <taxon>Amphipyrinae</taxon>
        <taxon>Spodoptera</taxon>
    </lineage>
</organism>